<dbReference type="InterPro" id="IPR015421">
    <property type="entry name" value="PyrdxlP-dep_Trfase_major"/>
</dbReference>
<evidence type="ECO:0000259" key="4">
    <source>
        <dbReference type="Pfam" id="PF00155"/>
    </source>
</evidence>
<dbReference type="SUPFAM" id="SSF53383">
    <property type="entry name" value="PLP-dependent transferases"/>
    <property type="match status" value="1"/>
</dbReference>
<dbReference type="EMBL" id="UINC01039253">
    <property type="protein sequence ID" value="SVB37472.1"/>
    <property type="molecule type" value="Genomic_DNA"/>
</dbReference>
<dbReference type="InterPro" id="IPR050106">
    <property type="entry name" value="HistidinolP_aminotransfase"/>
</dbReference>
<dbReference type="Pfam" id="PF00155">
    <property type="entry name" value="Aminotran_1_2"/>
    <property type="match status" value="1"/>
</dbReference>
<dbReference type="Gene3D" id="3.90.1150.10">
    <property type="entry name" value="Aspartate Aminotransferase, domain 1"/>
    <property type="match status" value="1"/>
</dbReference>
<name>A0A382DHE0_9ZZZZ</name>
<protein>
    <recommendedName>
        <fullName evidence="4">Aminotransferase class I/classII large domain-containing protein</fullName>
    </recommendedName>
</protein>
<feature type="domain" description="Aminotransferase class I/classII large" evidence="4">
    <location>
        <begin position="61"/>
        <end position="307"/>
    </location>
</feature>
<dbReference type="AlphaFoldDB" id="A0A382DHE0"/>
<dbReference type="InterPro" id="IPR015424">
    <property type="entry name" value="PyrdxlP-dep_Trfase"/>
</dbReference>
<dbReference type="InterPro" id="IPR006311">
    <property type="entry name" value="TAT_signal"/>
</dbReference>
<dbReference type="CDD" id="cd00609">
    <property type="entry name" value="AAT_like"/>
    <property type="match status" value="1"/>
</dbReference>
<keyword evidence="3" id="KW-0663">Pyridoxal phosphate</keyword>
<dbReference type="Gene3D" id="3.40.640.10">
    <property type="entry name" value="Type I PLP-dependent aspartate aminotransferase-like (Major domain)"/>
    <property type="match status" value="1"/>
</dbReference>
<keyword evidence="1" id="KW-0032">Aminotransferase</keyword>
<evidence type="ECO:0000256" key="2">
    <source>
        <dbReference type="ARBA" id="ARBA00022679"/>
    </source>
</evidence>
<evidence type="ECO:0000313" key="5">
    <source>
        <dbReference type="EMBL" id="SVB37472.1"/>
    </source>
</evidence>
<dbReference type="PROSITE" id="PS51318">
    <property type="entry name" value="TAT"/>
    <property type="match status" value="1"/>
</dbReference>
<dbReference type="GO" id="GO:0030170">
    <property type="term" value="F:pyridoxal phosphate binding"/>
    <property type="evidence" value="ECO:0007669"/>
    <property type="project" value="InterPro"/>
</dbReference>
<proteinExistence type="predicted"/>
<dbReference type="GO" id="GO:0008483">
    <property type="term" value="F:transaminase activity"/>
    <property type="evidence" value="ECO:0007669"/>
    <property type="project" value="UniProtKB-KW"/>
</dbReference>
<keyword evidence="2" id="KW-0808">Transferase</keyword>
<feature type="non-terminal residue" evidence="5">
    <location>
        <position position="315"/>
    </location>
</feature>
<evidence type="ECO:0000256" key="3">
    <source>
        <dbReference type="ARBA" id="ARBA00022898"/>
    </source>
</evidence>
<dbReference type="InterPro" id="IPR004839">
    <property type="entry name" value="Aminotransferase_I/II_large"/>
</dbReference>
<evidence type="ECO:0000256" key="1">
    <source>
        <dbReference type="ARBA" id="ARBA00022576"/>
    </source>
</evidence>
<dbReference type="PANTHER" id="PTHR43643:SF3">
    <property type="entry name" value="HISTIDINOL-PHOSPHATE AMINOTRANSFERASE"/>
    <property type="match status" value="1"/>
</dbReference>
<dbReference type="PANTHER" id="PTHR43643">
    <property type="entry name" value="HISTIDINOL-PHOSPHATE AMINOTRANSFERASE 2"/>
    <property type="match status" value="1"/>
</dbReference>
<reference evidence="5" key="1">
    <citation type="submission" date="2018-05" db="EMBL/GenBank/DDBJ databases">
        <authorList>
            <person name="Lanie J.A."/>
            <person name="Ng W.-L."/>
            <person name="Kazmierczak K.M."/>
            <person name="Andrzejewski T.M."/>
            <person name="Davidsen T.M."/>
            <person name="Wayne K.J."/>
            <person name="Tettelin H."/>
            <person name="Glass J.I."/>
            <person name="Rusch D."/>
            <person name="Podicherti R."/>
            <person name="Tsui H.-C.T."/>
            <person name="Winkler M.E."/>
        </authorList>
    </citation>
    <scope>NUCLEOTIDE SEQUENCE</scope>
</reference>
<sequence>MAYESLDGMKQFSGVSRRGFLKSALVSAGLVSLAQYEAVAQMVGGPSARSVRGYGVPAGLVKISGNENALGPSPRAVEAILGMTSSVNRYGLAPDLYRKIARWHGLPEVDADSPFALPKNAWLTVGAGSSEILYAIAHMYFNEGDELVEVEPGFKFMARLGPQKGVKVVDVPLNADFRPDLPAMRRAITHKTKMVVVTTPGNPNGRLTPMEVLKPFIDSIPSSVMILVDEAYIDFARNPMDRVGAAPLIKDCPNVIVTRTFSKIYGMAGMRVGYALAQPDVINLLNSTRGNSLSVLSGYAASAAMDDHDYIRRSR</sequence>
<dbReference type="InterPro" id="IPR015422">
    <property type="entry name" value="PyrdxlP-dep_Trfase_small"/>
</dbReference>
<gene>
    <name evidence="5" type="ORF">METZ01_LOCUS190326</name>
</gene>
<organism evidence="5">
    <name type="scientific">marine metagenome</name>
    <dbReference type="NCBI Taxonomy" id="408172"/>
    <lineage>
        <taxon>unclassified sequences</taxon>
        <taxon>metagenomes</taxon>
        <taxon>ecological metagenomes</taxon>
    </lineage>
</organism>
<accession>A0A382DHE0</accession>